<gene>
    <name evidence="2" type="ORF">SAMN05660236_3781</name>
</gene>
<dbReference type="STRING" id="688867.SAMN05660236_3781"/>
<keyword evidence="1" id="KW-0472">Membrane</keyword>
<evidence type="ECO:0000256" key="1">
    <source>
        <dbReference type="SAM" id="Phobius"/>
    </source>
</evidence>
<feature type="transmembrane region" description="Helical" evidence="1">
    <location>
        <begin position="20"/>
        <end position="39"/>
    </location>
</feature>
<sequence>MAGIKNIEGLTTDQINRELAHGAKFVVFQFTISVLVMTFRRSSDIYFIRSGESRLIKGLPFTLMTFLLGWWGIPWGPIYSIGSLVHNLNGGKDVTQEILNSYNNQESQTATG</sequence>
<dbReference type="OrthoDB" id="962559at2"/>
<keyword evidence="1" id="KW-0812">Transmembrane</keyword>
<keyword evidence="1" id="KW-1133">Transmembrane helix</keyword>
<evidence type="ECO:0000313" key="2">
    <source>
        <dbReference type="EMBL" id="SKC78616.1"/>
    </source>
</evidence>
<organism evidence="2 3">
    <name type="scientific">Ohtaekwangia koreensis</name>
    <dbReference type="NCBI Taxonomy" id="688867"/>
    <lineage>
        <taxon>Bacteria</taxon>
        <taxon>Pseudomonadati</taxon>
        <taxon>Bacteroidota</taxon>
        <taxon>Cytophagia</taxon>
        <taxon>Cytophagales</taxon>
        <taxon>Fulvivirgaceae</taxon>
        <taxon>Ohtaekwangia</taxon>
    </lineage>
</organism>
<dbReference type="AlphaFoldDB" id="A0A1T5LRI0"/>
<proteinExistence type="predicted"/>
<accession>A0A1T5LRI0</accession>
<keyword evidence="3" id="KW-1185">Reference proteome</keyword>
<reference evidence="2 3" key="1">
    <citation type="submission" date="2017-02" db="EMBL/GenBank/DDBJ databases">
        <authorList>
            <person name="Peterson S.W."/>
        </authorList>
    </citation>
    <scope>NUCLEOTIDE SEQUENCE [LARGE SCALE GENOMIC DNA]</scope>
    <source>
        <strain evidence="2 3">DSM 25262</strain>
    </source>
</reference>
<feature type="transmembrane region" description="Helical" evidence="1">
    <location>
        <begin position="59"/>
        <end position="78"/>
    </location>
</feature>
<protein>
    <submittedName>
        <fullName evidence="2">Uncharacterized protein</fullName>
    </submittedName>
</protein>
<evidence type="ECO:0000313" key="3">
    <source>
        <dbReference type="Proteomes" id="UP000190961"/>
    </source>
</evidence>
<dbReference type="EMBL" id="FUZU01000002">
    <property type="protein sequence ID" value="SKC78616.1"/>
    <property type="molecule type" value="Genomic_DNA"/>
</dbReference>
<name>A0A1T5LRI0_9BACT</name>
<dbReference type="Proteomes" id="UP000190961">
    <property type="component" value="Unassembled WGS sequence"/>
</dbReference>